<evidence type="ECO:0000313" key="3">
    <source>
        <dbReference type="Proteomes" id="UP000824469"/>
    </source>
</evidence>
<feature type="non-terminal residue" evidence="2">
    <location>
        <position position="77"/>
    </location>
</feature>
<comment type="caution">
    <text evidence="2">The sequence shown here is derived from an EMBL/GenBank/DDBJ whole genome shotgun (WGS) entry which is preliminary data.</text>
</comment>
<feature type="region of interest" description="Disordered" evidence="1">
    <location>
        <begin position="17"/>
        <end position="48"/>
    </location>
</feature>
<proteinExistence type="predicted"/>
<name>A0AA38C8T1_TAXCH</name>
<organism evidence="2 3">
    <name type="scientific">Taxus chinensis</name>
    <name type="common">Chinese yew</name>
    <name type="synonym">Taxus wallichiana var. chinensis</name>
    <dbReference type="NCBI Taxonomy" id="29808"/>
    <lineage>
        <taxon>Eukaryota</taxon>
        <taxon>Viridiplantae</taxon>
        <taxon>Streptophyta</taxon>
        <taxon>Embryophyta</taxon>
        <taxon>Tracheophyta</taxon>
        <taxon>Spermatophyta</taxon>
        <taxon>Pinopsida</taxon>
        <taxon>Pinidae</taxon>
        <taxon>Conifers II</taxon>
        <taxon>Cupressales</taxon>
        <taxon>Taxaceae</taxon>
        <taxon>Taxus</taxon>
    </lineage>
</organism>
<keyword evidence="3" id="KW-1185">Reference proteome</keyword>
<feature type="compositionally biased region" description="Basic and acidic residues" evidence="1">
    <location>
        <begin position="31"/>
        <end position="46"/>
    </location>
</feature>
<feature type="non-terminal residue" evidence="2">
    <location>
        <position position="1"/>
    </location>
</feature>
<dbReference type="EMBL" id="JAHRHJ020000011">
    <property type="protein sequence ID" value="KAH9296087.1"/>
    <property type="molecule type" value="Genomic_DNA"/>
</dbReference>
<dbReference type="AlphaFoldDB" id="A0AA38C8T1"/>
<reference evidence="2 3" key="1">
    <citation type="journal article" date="2021" name="Nat. Plants">
        <title>The Taxus genome provides insights into paclitaxel biosynthesis.</title>
        <authorList>
            <person name="Xiong X."/>
            <person name="Gou J."/>
            <person name="Liao Q."/>
            <person name="Li Y."/>
            <person name="Zhou Q."/>
            <person name="Bi G."/>
            <person name="Li C."/>
            <person name="Du R."/>
            <person name="Wang X."/>
            <person name="Sun T."/>
            <person name="Guo L."/>
            <person name="Liang H."/>
            <person name="Lu P."/>
            <person name="Wu Y."/>
            <person name="Zhang Z."/>
            <person name="Ro D.K."/>
            <person name="Shang Y."/>
            <person name="Huang S."/>
            <person name="Yan J."/>
        </authorList>
    </citation>
    <scope>NUCLEOTIDE SEQUENCE [LARGE SCALE GENOMIC DNA]</scope>
    <source>
        <strain evidence="2">Ta-2019</strain>
    </source>
</reference>
<evidence type="ECO:0000256" key="1">
    <source>
        <dbReference type="SAM" id="MobiDB-lite"/>
    </source>
</evidence>
<gene>
    <name evidence="2" type="ORF">KI387_039675</name>
</gene>
<evidence type="ECO:0000313" key="2">
    <source>
        <dbReference type="EMBL" id="KAH9296087.1"/>
    </source>
</evidence>
<accession>A0AA38C8T1</accession>
<dbReference type="Proteomes" id="UP000824469">
    <property type="component" value="Unassembled WGS sequence"/>
</dbReference>
<protein>
    <submittedName>
        <fullName evidence="2">Uncharacterized protein</fullName>
    </submittedName>
</protein>
<sequence>GVEEEGDNGDVVMMVDRVGVGKSTERGTGMDSKDGMMGKGGIDVDKVGGSNEVDEVNVGVESMMGVDVDIKRGVWMM</sequence>